<name>A0A127PJY7_9BURK</name>
<evidence type="ECO:0000313" key="2">
    <source>
        <dbReference type="Proteomes" id="UP000071778"/>
    </source>
</evidence>
<sequence>MPGFYDYFKENMEGLGLPAPASLFGSVQAAVANASVILSQIDKFGKTVTIGELIGAGTRLEGLGVIAACSASFYVGAVIGSIAVATGRSLAGGTSISDILSTAHRYNLNRPWLIQNLYRSPEIYASRAPARKAYRSQAVYA</sequence>
<dbReference type="AlphaFoldDB" id="A0A127PJY7"/>
<dbReference type="RefSeq" id="WP_061531902.1">
    <property type="nucleotide sequence ID" value="NZ_CP013235.1"/>
</dbReference>
<accession>A0A127PJY7</accession>
<gene>
    <name evidence="1" type="ORF">CAter282_0159</name>
</gene>
<proteinExistence type="predicted"/>
<evidence type="ECO:0000313" key="1">
    <source>
        <dbReference type="EMBL" id="AMP07983.1"/>
    </source>
</evidence>
<keyword evidence="2" id="KW-1185">Reference proteome</keyword>
<protein>
    <submittedName>
        <fullName evidence="1">Uncharacterized protein</fullName>
    </submittedName>
</protein>
<dbReference type="OrthoDB" id="6889661at2"/>
<dbReference type="EMBL" id="CP013235">
    <property type="protein sequence ID" value="AMP07983.1"/>
    <property type="molecule type" value="Genomic_DNA"/>
</dbReference>
<dbReference type="Proteomes" id="UP000071778">
    <property type="component" value="Chromosome"/>
</dbReference>
<reference evidence="1 2" key="1">
    <citation type="submission" date="2015-11" db="EMBL/GenBank/DDBJ databases">
        <title>Exploring the genomic traits of fungus-feeding bacterial genus Collimonas.</title>
        <authorList>
            <person name="Song C."/>
            <person name="Schmidt R."/>
            <person name="de Jager V."/>
            <person name="Krzyzanowska D."/>
            <person name="Jongedijk E."/>
            <person name="Cankar K."/>
            <person name="Beekwilder J."/>
            <person name="van Veen A."/>
            <person name="de Boer W."/>
            <person name="van Veen J.A."/>
            <person name="Garbeva P."/>
        </authorList>
    </citation>
    <scope>NUCLEOTIDE SEQUENCE [LARGE SCALE GENOMIC DNA]</scope>
    <source>
        <strain evidence="1 2">Ter282</strain>
    </source>
</reference>
<organism evidence="1 2">
    <name type="scientific">Collimonas arenae</name>
    <dbReference type="NCBI Taxonomy" id="279058"/>
    <lineage>
        <taxon>Bacteria</taxon>
        <taxon>Pseudomonadati</taxon>
        <taxon>Pseudomonadota</taxon>
        <taxon>Betaproteobacteria</taxon>
        <taxon>Burkholderiales</taxon>
        <taxon>Oxalobacteraceae</taxon>
        <taxon>Collimonas</taxon>
    </lineage>
</organism>
<dbReference type="PATRIC" id="fig|279058.17.peg.178"/>